<reference evidence="1" key="1">
    <citation type="journal article" date="2021" name="Nat. Commun.">
        <title>Genetic determinants of endophytism in the Arabidopsis root mycobiome.</title>
        <authorList>
            <person name="Mesny F."/>
            <person name="Miyauchi S."/>
            <person name="Thiergart T."/>
            <person name="Pickel B."/>
            <person name="Atanasova L."/>
            <person name="Karlsson M."/>
            <person name="Huettel B."/>
            <person name="Barry K.W."/>
            <person name="Haridas S."/>
            <person name="Chen C."/>
            <person name="Bauer D."/>
            <person name="Andreopoulos W."/>
            <person name="Pangilinan J."/>
            <person name="LaButti K."/>
            <person name="Riley R."/>
            <person name="Lipzen A."/>
            <person name="Clum A."/>
            <person name="Drula E."/>
            <person name="Henrissat B."/>
            <person name="Kohler A."/>
            <person name="Grigoriev I.V."/>
            <person name="Martin F.M."/>
            <person name="Hacquard S."/>
        </authorList>
    </citation>
    <scope>NUCLEOTIDE SEQUENCE</scope>
    <source>
        <strain evidence="1">MPI-CAGE-CH-0230</strain>
    </source>
</reference>
<name>A0A9P8XYA9_9PEZI</name>
<accession>A0A9P8XYA9</accession>
<comment type="caution">
    <text evidence="1">The sequence shown here is derived from an EMBL/GenBank/DDBJ whole genome shotgun (WGS) entry which is preliminary data.</text>
</comment>
<evidence type="ECO:0000313" key="2">
    <source>
        <dbReference type="Proteomes" id="UP000756346"/>
    </source>
</evidence>
<proteinExistence type="predicted"/>
<sequence>MKAWLGSSQPECEPFELYQYAFICWELGYHSPFQKMVFCLIFHVTPLEDTSEARTKGGCKLYQVPGLQDFVHKRRLTTTYAYYEVILKYPAVKAVIEDAWIEQNWCVAGQSSKERGRCRSYIIGEVLSTIKLCGLWPLTSDKGPLGSYVHTLNEIIQGLPMEGHGIPGHEKCLGSLRAKEAIEETKELKSELDRAINQFDAAHFPKQWKRTHPTLHKPS</sequence>
<dbReference type="Proteomes" id="UP000756346">
    <property type="component" value="Unassembled WGS sequence"/>
</dbReference>
<gene>
    <name evidence="1" type="ORF">B0I36DRAFT_333168</name>
</gene>
<keyword evidence="2" id="KW-1185">Reference proteome</keyword>
<evidence type="ECO:0000313" key="1">
    <source>
        <dbReference type="EMBL" id="KAH7020783.1"/>
    </source>
</evidence>
<dbReference type="GeneID" id="70184732"/>
<dbReference type="AlphaFoldDB" id="A0A9P8XYA9"/>
<protein>
    <submittedName>
        <fullName evidence="1">Uncharacterized protein</fullName>
    </submittedName>
</protein>
<dbReference type="EMBL" id="JAGTJQ010000010">
    <property type="protein sequence ID" value="KAH7020783.1"/>
    <property type="molecule type" value="Genomic_DNA"/>
</dbReference>
<dbReference type="RefSeq" id="XP_046006984.1">
    <property type="nucleotide sequence ID" value="XM_046155186.1"/>
</dbReference>
<organism evidence="1 2">
    <name type="scientific">Microdochium trichocladiopsis</name>
    <dbReference type="NCBI Taxonomy" id="1682393"/>
    <lineage>
        <taxon>Eukaryota</taxon>
        <taxon>Fungi</taxon>
        <taxon>Dikarya</taxon>
        <taxon>Ascomycota</taxon>
        <taxon>Pezizomycotina</taxon>
        <taxon>Sordariomycetes</taxon>
        <taxon>Xylariomycetidae</taxon>
        <taxon>Xylariales</taxon>
        <taxon>Microdochiaceae</taxon>
        <taxon>Microdochium</taxon>
    </lineage>
</organism>